<organism evidence="4 5">
    <name type="scientific">Cyclobacterium xiamenense</name>
    <dbReference type="NCBI Taxonomy" id="1297121"/>
    <lineage>
        <taxon>Bacteria</taxon>
        <taxon>Pseudomonadati</taxon>
        <taxon>Bacteroidota</taxon>
        <taxon>Cytophagia</taxon>
        <taxon>Cytophagales</taxon>
        <taxon>Cyclobacteriaceae</taxon>
        <taxon>Cyclobacterium</taxon>
    </lineage>
</organism>
<evidence type="ECO:0000313" key="4">
    <source>
        <dbReference type="EMBL" id="SEI90091.1"/>
    </source>
</evidence>
<dbReference type="OrthoDB" id="982063at2"/>
<feature type="domain" description="SPOR" evidence="3">
    <location>
        <begin position="151"/>
        <end position="229"/>
    </location>
</feature>
<dbReference type="InterPro" id="IPR036680">
    <property type="entry name" value="SPOR-like_sf"/>
</dbReference>
<sequence>MSENKSKDQNSQADNDEDFGLPPVSINPLESAPAEKPPVAPAAEKKSVPTKPKIAATTGGKKTSAPEKKKSRSSNWAFVWILLLVLLIGFGAYYWGNWEDFSSDQASDTPVAVEEPVLDNPAPPAPVEPEEEVPVAEDPVTEPVLTEIDARGTSARYFLVVGSFIDDDLARDYSAKLNKDGLQTFLIHPYGDIHFYRLAVGQYENVDLALEAREASQEAYNENLWVLKY</sequence>
<evidence type="ECO:0000313" key="5">
    <source>
        <dbReference type="Proteomes" id="UP000199403"/>
    </source>
</evidence>
<dbReference type="EMBL" id="FNZH01000001">
    <property type="protein sequence ID" value="SEI90091.1"/>
    <property type="molecule type" value="Genomic_DNA"/>
</dbReference>
<gene>
    <name evidence="4" type="ORF">SAMN05192553_101768</name>
</gene>
<keyword evidence="2" id="KW-0472">Membrane</keyword>
<dbReference type="AlphaFoldDB" id="A0A1H6UCP2"/>
<keyword evidence="2" id="KW-0812">Transmembrane</keyword>
<dbReference type="Gene3D" id="3.30.70.1070">
    <property type="entry name" value="Sporulation related repeat"/>
    <property type="match status" value="1"/>
</dbReference>
<dbReference type="Proteomes" id="UP000199403">
    <property type="component" value="Unassembled WGS sequence"/>
</dbReference>
<protein>
    <recommendedName>
        <fullName evidence="3">SPOR domain-containing protein</fullName>
    </recommendedName>
</protein>
<reference evidence="5" key="1">
    <citation type="submission" date="2016-10" db="EMBL/GenBank/DDBJ databases">
        <authorList>
            <person name="Varghese N."/>
            <person name="Submissions S."/>
        </authorList>
    </citation>
    <scope>NUCLEOTIDE SEQUENCE [LARGE SCALE GENOMIC DNA]</scope>
    <source>
        <strain evidence="5">IBRC-M 10761</strain>
    </source>
</reference>
<dbReference type="RefSeq" id="WP_092169620.1">
    <property type="nucleotide sequence ID" value="NZ_FNZH01000001.1"/>
</dbReference>
<name>A0A1H6UCP2_9BACT</name>
<evidence type="ECO:0000256" key="2">
    <source>
        <dbReference type="SAM" id="Phobius"/>
    </source>
</evidence>
<dbReference type="PROSITE" id="PS51724">
    <property type="entry name" value="SPOR"/>
    <property type="match status" value="1"/>
</dbReference>
<dbReference type="GO" id="GO:0042834">
    <property type="term" value="F:peptidoglycan binding"/>
    <property type="evidence" value="ECO:0007669"/>
    <property type="project" value="InterPro"/>
</dbReference>
<keyword evidence="5" id="KW-1185">Reference proteome</keyword>
<feature type="transmembrane region" description="Helical" evidence="2">
    <location>
        <begin position="76"/>
        <end position="95"/>
    </location>
</feature>
<feature type="region of interest" description="Disordered" evidence="1">
    <location>
        <begin position="1"/>
        <end position="68"/>
    </location>
</feature>
<dbReference type="STRING" id="1416801.SAMN05192553_101768"/>
<dbReference type="InterPro" id="IPR007730">
    <property type="entry name" value="SPOR-like_dom"/>
</dbReference>
<evidence type="ECO:0000259" key="3">
    <source>
        <dbReference type="PROSITE" id="PS51724"/>
    </source>
</evidence>
<keyword evidence="2" id="KW-1133">Transmembrane helix</keyword>
<evidence type="ECO:0000256" key="1">
    <source>
        <dbReference type="SAM" id="MobiDB-lite"/>
    </source>
</evidence>
<feature type="region of interest" description="Disordered" evidence="1">
    <location>
        <begin position="105"/>
        <end position="138"/>
    </location>
</feature>
<accession>A0A1H6UCP2</accession>
<proteinExistence type="predicted"/>
<dbReference type="SUPFAM" id="SSF110997">
    <property type="entry name" value="Sporulation related repeat"/>
    <property type="match status" value="1"/>
</dbReference>